<feature type="transmembrane region" description="Helical" evidence="5">
    <location>
        <begin position="167"/>
        <end position="184"/>
    </location>
</feature>
<evidence type="ECO:0000256" key="4">
    <source>
        <dbReference type="ARBA" id="ARBA00023136"/>
    </source>
</evidence>
<dbReference type="Pfam" id="PF06271">
    <property type="entry name" value="RDD"/>
    <property type="match status" value="1"/>
</dbReference>
<feature type="domain" description="VanZ-like" evidence="6">
    <location>
        <begin position="48"/>
        <end position="184"/>
    </location>
</feature>
<dbReference type="PANTHER" id="PTHR36834:SF1">
    <property type="entry name" value="INTEGRAL MEMBRANE PROTEIN"/>
    <property type="match status" value="1"/>
</dbReference>
<dbReference type="Proteomes" id="UP001500689">
    <property type="component" value="Unassembled WGS sequence"/>
</dbReference>
<feature type="transmembrane region" description="Helical" evidence="5">
    <location>
        <begin position="205"/>
        <end position="233"/>
    </location>
</feature>
<name>A0ABP6YMM1_9PSEU</name>
<dbReference type="PANTHER" id="PTHR36834">
    <property type="entry name" value="MEMBRANE PROTEIN-RELATED"/>
    <property type="match status" value="1"/>
</dbReference>
<keyword evidence="3 5" id="KW-1133">Transmembrane helix</keyword>
<comment type="subcellular location">
    <subcellularLocation>
        <location evidence="1">Membrane</location>
        <topology evidence="1">Multi-pass membrane protein</topology>
    </subcellularLocation>
</comment>
<dbReference type="RefSeq" id="WP_344869162.1">
    <property type="nucleotide sequence ID" value="NZ_BAAAZN010000033.1"/>
</dbReference>
<evidence type="ECO:0000259" key="6">
    <source>
        <dbReference type="Pfam" id="PF04892"/>
    </source>
</evidence>
<feature type="transmembrane region" description="Helical" evidence="5">
    <location>
        <begin position="103"/>
        <end position="120"/>
    </location>
</feature>
<evidence type="ECO:0000256" key="3">
    <source>
        <dbReference type="ARBA" id="ARBA00022989"/>
    </source>
</evidence>
<evidence type="ECO:0000259" key="7">
    <source>
        <dbReference type="Pfam" id="PF06271"/>
    </source>
</evidence>
<evidence type="ECO:0000256" key="1">
    <source>
        <dbReference type="ARBA" id="ARBA00004141"/>
    </source>
</evidence>
<feature type="transmembrane region" description="Helical" evidence="5">
    <location>
        <begin position="302"/>
        <end position="325"/>
    </location>
</feature>
<comment type="caution">
    <text evidence="8">The sequence shown here is derived from an EMBL/GenBank/DDBJ whole genome shotgun (WGS) entry which is preliminary data.</text>
</comment>
<feature type="transmembrane region" description="Helical" evidence="5">
    <location>
        <begin position="245"/>
        <end position="263"/>
    </location>
</feature>
<keyword evidence="2 5" id="KW-0812">Transmembrane</keyword>
<evidence type="ECO:0000313" key="8">
    <source>
        <dbReference type="EMBL" id="GAA3586403.1"/>
    </source>
</evidence>
<evidence type="ECO:0000256" key="2">
    <source>
        <dbReference type="ARBA" id="ARBA00022692"/>
    </source>
</evidence>
<accession>A0ABP6YMM1</accession>
<feature type="domain" description="RDD" evidence="7">
    <location>
        <begin position="202"/>
        <end position="306"/>
    </location>
</feature>
<feature type="transmembrane region" description="Helical" evidence="5">
    <location>
        <begin position="39"/>
        <end position="61"/>
    </location>
</feature>
<sequence length="356" mass="39025">MTQWSGPTLIAVVAGFGLAFVLVLPYVAMSYRRRGELGLFRAVAAPAFLVYAFALVTYTLLPLPDVNAAFCSTHRDLGHPEWNPLRFLSDMRQFSTDLLHNPALRQVLFNVAFFVPWGVFMRRLFGRSPAFAVASGFLMSLVIETTQLTGVWFLMPCPYRLFDTGDLLSNTAGAALGALLAPMVRRRSRLLPAGEPRPVRTRRRLLAMVLDLIAVTLLGSVANVIVIAVEYLFQGTMHSSPAVDTVLFTWLPAVLLLLVLPLAGHGATAGQHAVRLTVVDARAEPPSTVQCVVRFLVGSGGYFLLVGFAPNWATLWLVVHLGFLLCTRGTRGLSGRLTGLTVIDERSPDRVLVRQR</sequence>
<dbReference type="InterPro" id="IPR006976">
    <property type="entry name" value="VanZ-like"/>
</dbReference>
<keyword evidence="4 5" id="KW-0472">Membrane</keyword>
<organism evidence="8 9">
    <name type="scientific">Amycolatopsis ultiminotia</name>
    <dbReference type="NCBI Taxonomy" id="543629"/>
    <lineage>
        <taxon>Bacteria</taxon>
        <taxon>Bacillati</taxon>
        <taxon>Actinomycetota</taxon>
        <taxon>Actinomycetes</taxon>
        <taxon>Pseudonocardiales</taxon>
        <taxon>Pseudonocardiaceae</taxon>
        <taxon>Amycolatopsis</taxon>
    </lineage>
</organism>
<evidence type="ECO:0000313" key="9">
    <source>
        <dbReference type="Proteomes" id="UP001500689"/>
    </source>
</evidence>
<dbReference type="InterPro" id="IPR053150">
    <property type="entry name" value="Teicoplanin_resist-assoc"/>
</dbReference>
<dbReference type="Pfam" id="PF04892">
    <property type="entry name" value="VanZ"/>
    <property type="match status" value="1"/>
</dbReference>
<evidence type="ECO:0000256" key="5">
    <source>
        <dbReference type="SAM" id="Phobius"/>
    </source>
</evidence>
<protein>
    <submittedName>
        <fullName evidence="8">VanZ family protein</fullName>
    </submittedName>
</protein>
<dbReference type="EMBL" id="BAAAZN010000033">
    <property type="protein sequence ID" value="GAA3586403.1"/>
    <property type="molecule type" value="Genomic_DNA"/>
</dbReference>
<dbReference type="InterPro" id="IPR010432">
    <property type="entry name" value="RDD"/>
</dbReference>
<feature type="transmembrane region" description="Helical" evidence="5">
    <location>
        <begin position="132"/>
        <end position="155"/>
    </location>
</feature>
<keyword evidence="9" id="KW-1185">Reference proteome</keyword>
<feature type="transmembrane region" description="Helical" evidence="5">
    <location>
        <begin position="6"/>
        <end position="27"/>
    </location>
</feature>
<proteinExistence type="predicted"/>
<gene>
    <name evidence="8" type="ORF">GCM10022222_83830</name>
</gene>
<reference evidence="9" key="1">
    <citation type="journal article" date="2019" name="Int. J. Syst. Evol. Microbiol.">
        <title>The Global Catalogue of Microorganisms (GCM) 10K type strain sequencing project: providing services to taxonomists for standard genome sequencing and annotation.</title>
        <authorList>
            <consortium name="The Broad Institute Genomics Platform"/>
            <consortium name="The Broad Institute Genome Sequencing Center for Infectious Disease"/>
            <person name="Wu L."/>
            <person name="Ma J."/>
        </authorList>
    </citation>
    <scope>NUCLEOTIDE SEQUENCE [LARGE SCALE GENOMIC DNA]</scope>
    <source>
        <strain evidence="9">JCM 16898</strain>
    </source>
</reference>